<protein>
    <submittedName>
        <fullName evidence="1">30S ribosomal protein S30</fullName>
    </submittedName>
</protein>
<dbReference type="SUPFAM" id="SSF50249">
    <property type="entry name" value="Nucleic acid-binding proteins"/>
    <property type="match status" value="1"/>
</dbReference>
<dbReference type="InterPro" id="IPR003489">
    <property type="entry name" value="RHF/RaiA"/>
</dbReference>
<evidence type="ECO:0000313" key="1">
    <source>
        <dbReference type="EMBL" id="OOG22975.1"/>
    </source>
</evidence>
<dbReference type="EMBL" id="MVBK01000081">
    <property type="protein sequence ID" value="OOG22975.1"/>
    <property type="molecule type" value="Genomic_DNA"/>
</dbReference>
<organism evidence="1 2">
    <name type="scientific">Thioalkalivibrio denitrificans</name>
    <dbReference type="NCBI Taxonomy" id="108003"/>
    <lineage>
        <taxon>Bacteria</taxon>
        <taxon>Pseudomonadati</taxon>
        <taxon>Pseudomonadota</taxon>
        <taxon>Gammaproteobacteria</taxon>
        <taxon>Chromatiales</taxon>
        <taxon>Ectothiorhodospiraceae</taxon>
        <taxon>Thioalkalivibrio</taxon>
    </lineage>
</organism>
<dbReference type="STRING" id="108003.B1C78_13035"/>
<dbReference type="Proteomes" id="UP000189462">
    <property type="component" value="Unassembled WGS sequence"/>
</dbReference>
<dbReference type="RefSeq" id="WP_139349929.1">
    <property type="nucleotide sequence ID" value="NZ_MVBK01000081.1"/>
</dbReference>
<keyword evidence="1" id="KW-0689">Ribosomal protein</keyword>
<dbReference type="SUPFAM" id="SSF69754">
    <property type="entry name" value="Ribosome binding protein Y (YfiA homologue)"/>
    <property type="match status" value="1"/>
</dbReference>
<reference evidence="1 2" key="1">
    <citation type="submission" date="2017-02" db="EMBL/GenBank/DDBJ databases">
        <title>Genomic diversity within the haloalkaliphilic genus Thioalkalivibrio.</title>
        <authorList>
            <person name="Ahn A.-C."/>
            <person name="Meier-Kolthoff J."/>
            <person name="Overmars L."/>
            <person name="Richter M."/>
            <person name="Woyke T."/>
            <person name="Sorokin D.Y."/>
            <person name="Muyzer G."/>
        </authorList>
    </citation>
    <scope>NUCLEOTIDE SEQUENCE [LARGE SCALE GENOMIC DNA]</scope>
    <source>
        <strain evidence="1 2">ALJD</strain>
    </source>
</reference>
<dbReference type="InterPro" id="IPR012340">
    <property type="entry name" value="NA-bd_OB-fold"/>
</dbReference>
<keyword evidence="2" id="KW-1185">Reference proteome</keyword>
<keyword evidence="1" id="KW-0687">Ribonucleoprotein</keyword>
<evidence type="ECO:0000313" key="2">
    <source>
        <dbReference type="Proteomes" id="UP000189462"/>
    </source>
</evidence>
<dbReference type="Gene3D" id="3.30.160.100">
    <property type="entry name" value="Ribosome hibernation promotion factor-like"/>
    <property type="match status" value="1"/>
</dbReference>
<dbReference type="OrthoDB" id="9782252at2"/>
<dbReference type="CDD" id="cd00552">
    <property type="entry name" value="RaiA"/>
    <property type="match status" value="1"/>
</dbReference>
<dbReference type="Gene3D" id="2.40.50.140">
    <property type="entry name" value="Nucleic acid-binding proteins"/>
    <property type="match status" value="1"/>
</dbReference>
<name>A0A1V3ND51_9GAMM</name>
<sequence>MNTDRVPLVELTFRNMDPSPAVEERVRTQIDKLGQFHDHIMACRVAIESSHRHHHKGNLYHVRIDLTIPDHELVVSREPSGHHAHEDVYVAIRDAFDAMRRQLQDAVRKQRGKVKHHETPPHGRIREIAPAADYGVIETPDGREIRFSGKSVVDYDFARLEVGDSVWFTEVESEDGPAASTVHVEGKHHIVG</sequence>
<comment type="caution">
    <text evidence="1">The sequence shown here is derived from an EMBL/GenBank/DDBJ whole genome shotgun (WGS) entry which is preliminary data.</text>
</comment>
<proteinExistence type="predicted"/>
<dbReference type="GO" id="GO:0005840">
    <property type="term" value="C:ribosome"/>
    <property type="evidence" value="ECO:0007669"/>
    <property type="project" value="UniProtKB-KW"/>
</dbReference>
<accession>A0A1V3ND51</accession>
<dbReference type="AlphaFoldDB" id="A0A1V3ND51"/>
<dbReference type="Pfam" id="PF02482">
    <property type="entry name" value="Ribosomal_S30AE"/>
    <property type="match status" value="1"/>
</dbReference>
<dbReference type="InterPro" id="IPR036567">
    <property type="entry name" value="RHF-like"/>
</dbReference>
<gene>
    <name evidence="1" type="ORF">B1C78_13035</name>
</gene>